<evidence type="ECO:0000313" key="1">
    <source>
        <dbReference type="EMBL" id="CAD9364107.1"/>
    </source>
</evidence>
<accession>A0A7S2AC68</accession>
<reference evidence="1" key="1">
    <citation type="submission" date="2021-01" db="EMBL/GenBank/DDBJ databases">
        <authorList>
            <person name="Corre E."/>
            <person name="Pelletier E."/>
            <person name="Niang G."/>
            <person name="Scheremetjew M."/>
            <person name="Finn R."/>
            <person name="Kale V."/>
            <person name="Holt S."/>
            <person name="Cochrane G."/>
            <person name="Meng A."/>
            <person name="Brown T."/>
            <person name="Cohen L."/>
        </authorList>
    </citation>
    <scope>NUCLEOTIDE SEQUENCE</scope>
    <source>
        <strain evidence="1">CCMP2222</strain>
    </source>
</reference>
<protein>
    <submittedName>
        <fullName evidence="1">Uncharacterized protein</fullName>
    </submittedName>
</protein>
<organism evidence="1">
    <name type="scientific">Alexandrium andersonii</name>
    <dbReference type="NCBI Taxonomy" id="327968"/>
    <lineage>
        <taxon>Eukaryota</taxon>
        <taxon>Sar</taxon>
        <taxon>Alveolata</taxon>
        <taxon>Dinophyceae</taxon>
        <taxon>Gonyaulacales</taxon>
        <taxon>Pyrocystaceae</taxon>
        <taxon>Alexandrium</taxon>
    </lineage>
</organism>
<proteinExistence type="predicted"/>
<gene>
    <name evidence="1" type="ORF">AAND1436_LOCUS565</name>
</gene>
<sequence>MAYAPHILPMLNVEYGSGRGEDVVSTAHTASDTTNYGCAKKHLKKGGKKCPDAPKLRAALDELESLCQPRDVGSQGITLADLREQQSMYAGKVQWLLSY</sequence>
<dbReference type="AlphaFoldDB" id="A0A7S2AC68"/>
<dbReference type="EMBL" id="HBGQ01001088">
    <property type="protein sequence ID" value="CAD9364107.1"/>
    <property type="molecule type" value="Transcribed_RNA"/>
</dbReference>
<name>A0A7S2AC68_9DINO</name>